<feature type="compositionally biased region" description="Polar residues" evidence="1">
    <location>
        <begin position="1"/>
        <end position="18"/>
    </location>
</feature>
<reference evidence="3" key="1">
    <citation type="submission" date="2023-01" db="EMBL/GenBank/DDBJ databases">
        <title>Genome assembly of the deep-sea coral Lophelia pertusa.</title>
        <authorList>
            <person name="Herrera S."/>
            <person name="Cordes E."/>
        </authorList>
    </citation>
    <scope>NUCLEOTIDE SEQUENCE</scope>
    <source>
        <strain evidence="3">USNM1676648</strain>
        <tissue evidence="3">Polyp</tissue>
    </source>
</reference>
<gene>
    <name evidence="3" type="ORF">OS493_025881</name>
</gene>
<dbReference type="AlphaFoldDB" id="A0A9X0CQ00"/>
<dbReference type="Pfam" id="PF02931">
    <property type="entry name" value="Neur_chan_LBD"/>
    <property type="match status" value="1"/>
</dbReference>
<dbReference type="Gene3D" id="2.70.170.10">
    <property type="entry name" value="Neurotransmitter-gated ion-channel ligand-binding domain"/>
    <property type="match status" value="1"/>
</dbReference>
<comment type="caution">
    <text evidence="3">The sequence shown here is derived from an EMBL/GenBank/DDBJ whole genome shotgun (WGS) entry which is preliminary data.</text>
</comment>
<name>A0A9X0CQ00_9CNID</name>
<dbReference type="GO" id="GO:0016020">
    <property type="term" value="C:membrane"/>
    <property type="evidence" value="ECO:0007669"/>
    <property type="project" value="InterPro"/>
</dbReference>
<evidence type="ECO:0000259" key="2">
    <source>
        <dbReference type="Pfam" id="PF02931"/>
    </source>
</evidence>
<keyword evidence="4" id="KW-1185">Reference proteome</keyword>
<protein>
    <recommendedName>
        <fullName evidence="2">Neurotransmitter-gated ion-channel ligand-binding domain-containing protein</fullName>
    </recommendedName>
</protein>
<accession>A0A9X0CQ00</accession>
<evidence type="ECO:0000313" key="3">
    <source>
        <dbReference type="EMBL" id="KAJ7371415.1"/>
    </source>
</evidence>
<feature type="domain" description="Neurotransmitter-gated ion-channel ligand-binding" evidence="2">
    <location>
        <begin position="35"/>
        <end position="134"/>
    </location>
</feature>
<dbReference type="EMBL" id="MU826847">
    <property type="protein sequence ID" value="KAJ7371415.1"/>
    <property type="molecule type" value="Genomic_DNA"/>
</dbReference>
<feature type="region of interest" description="Disordered" evidence="1">
    <location>
        <begin position="1"/>
        <end position="25"/>
    </location>
</feature>
<evidence type="ECO:0000256" key="1">
    <source>
        <dbReference type="SAM" id="MobiDB-lite"/>
    </source>
</evidence>
<dbReference type="SUPFAM" id="SSF63712">
    <property type="entry name" value="Nicotinic receptor ligand binding domain-like"/>
    <property type="match status" value="1"/>
</dbReference>
<dbReference type="GO" id="GO:0005230">
    <property type="term" value="F:extracellular ligand-gated monoatomic ion channel activity"/>
    <property type="evidence" value="ECO:0007669"/>
    <property type="project" value="InterPro"/>
</dbReference>
<organism evidence="3 4">
    <name type="scientific">Desmophyllum pertusum</name>
    <dbReference type="NCBI Taxonomy" id="174260"/>
    <lineage>
        <taxon>Eukaryota</taxon>
        <taxon>Metazoa</taxon>
        <taxon>Cnidaria</taxon>
        <taxon>Anthozoa</taxon>
        <taxon>Hexacorallia</taxon>
        <taxon>Scleractinia</taxon>
        <taxon>Caryophylliina</taxon>
        <taxon>Caryophylliidae</taxon>
        <taxon>Desmophyllum</taxon>
    </lineage>
</organism>
<dbReference type="InterPro" id="IPR036734">
    <property type="entry name" value="Neur_chan_lig-bd_sf"/>
</dbReference>
<dbReference type="OrthoDB" id="8890589at2759"/>
<sequence length="137" mass="15743">MTFSNVTTDSGHASTPTAPVSDKADSNDAGVVLARILNQIQNKSDSRLRPKIGREPVTVYTDIFILDIGYISEANMEFRTSFFLRMYWKDERLSYINTGYKKRLSLNAKMVQHMWIPDVYFVNEKSGIKHDLTKEMN</sequence>
<proteinExistence type="predicted"/>
<dbReference type="InterPro" id="IPR006202">
    <property type="entry name" value="Neur_chan_lig-bd"/>
</dbReference>
<dbReference type="Proteomes" id="UP001163046">
    <property type="component" value="Unassembled WGS sequence"/>
</dbReference>
<evidence type="ECO:0000313" key="4">
    <source>
        <dbReference type="Proteomes" id="UP001163046"/>
    </source>
</evidence>